<dbReference type="GO" id="GO:0006412">
    <property type="term" value="P:translation"/>
    <property type="evidence" value="ECO:0007669"/>
    <property type="project" value="UniProtKB-UniRule"/>
</dbReference>
<dbReference type="HAMAP" id="MF_00503">
    <property type="entry name" value="Ribosomal_bL9"/>
    <property type="match status" value="1"/>
</dbReference>
<dbReference type="NCBIfam" id="TIGR00158">
    <property type="entry name" value="L9"/>
    <property type="match status" value="1"/>
</dbReference>
<dbReference type="SUPFAM" id="SSF55653">
    <property type="entry name" value="Ribosomal protein L9 C-domain"/>
    <property type="match status" value="1"/>
</dbReference>
<protein>
    <recommendedName>
        <fullName evidence="6 7">Large ribosomal subunit protein bL9</fullName>
    </recommendedName>
</protein>
<dbReference type="InterPro" id="IPR020069">
    <property type="entry name" value="Ribosomal_bL9_C"/>
</dbReference>
<dbReference type="EMBL" id="CAADEY010000007">
    <property type="protein sequence ID" value="VFJ43996.1"/>
    <property type="molecule type" value="Genomic_DNA"/>
</dbReference>
<evidence type="ECO:0000256" key="7">
    <source>
        <dbReference type="HAMAP-Rule" id="MF_00503"/>
    </source>
</evidence>
<dbReference type="Pfam" id="PF03948">
    <property type="entry name" value="Ribosomal_L9_C"/>
    <property type="match status" value="1"/>
</dbReference>
<dbReference type="Pfam" id="PF01281">
    <property type="entry name" value="Ribosomal_L9_N"/>
    <property type="match status" value="1"/>
</dbReference>
<dbReference type="Gene3D" id="3.10.430.100">
    <property type="entry name" value="Ribosomal protein L9, C-terminal domain"/>
    <property type="match status" value="1"/>
</dbReference>
<dbReference type="InterPro" id="IPR009027">
    <property type="entry name" value="Ribosomal_bL9/RNase_H1_N"/>
</dbReference>
<dbReference type="SUPFAM" id="SSF55658">
    <property type="entry name" value="L9 N-domain-like"/>
    <property type="match status" value="1"/>
</dbReference>
<reference evidence="9" key="1">
    <citation type="submission" date="2019-02" db="EMBL/GenBank/DDBJ databases">
        <authorList>
            <person name="Gruber-Vodicka R. H."/>
            <person name="Seah K. B. B."/>
        </authorList>
    </citation>
    <scope>NUCLEOTIDE SEQUENCE</scope>
    <source>
        <strain evidence="9">BECK_DK161</strain>
        <strain evidence="10">BECK_DK47</strain>
    </source>
</reference>
<evidence type="ECO:0000313" key="9">
    <source>
        <dbReference type="EMBL" id="VFJ43996.1"/>
    </source>
</evidence>
<dbReference type="InterPro" id="IPR020594">
    <property type="entry name" value="Ribosomal_bL9_bac/chp"/>
</dbReference>
<evidence type="ECO:0000256" key="3">
    <source>
        <dbReference type="ARBA" id="ARBA00022884"/>
    </source>
</evidence>
<evidence type="ECO:0000313" key="10">
    <source>
        <dbReference type="EMBL" id="VFJ53426.1"/>
    </source>
</evidence>
<feature type="domain" description="Ribosomal protein L9" evidence="8">
    <location>
        <begin position="13"/>
        <end position="40"/>
    </location>
</feature>
<dbReference type="GO" id="GO:0005840">
    <property type="term" value="C:ribosome"/>
    <property type="evidence" value="ECO:0007669"/>
    <property type="project" value="UniProtKB-KW"/>
</dbReference>
<comment type="function">
    <text evidence="7">Binds to the 23S rRNA.</text>
</comment>
<dbReference type="EMBL" id="CAADEX010000042">
    <property type="protein sequence ID" value="VFJ53426.1"/>
    <property type="molecule type" value="Genomic_DNA"/>
</dbReference>
<keyword evidence="5 7" id="KW-0687">Ribonucleoprotein</keyword>
<proteinExistence type="inferred from homology"/>
<dbReference type="InterPro" id="IPR036791">
    <property type="entry name" value="Ribosomal_bL9_C_sf"/>
</dbReference>
<dbReference type="AlphaFoldDB" id="A0A450RXQ8"/>
<keyword evidence="2 7" id="KW-0699">rRNA-binding</keyword>
<sequence>MEIILLEKTENLGGLGDFVKVKPGYARNFLIPKGRAIQATPPNVAVFEERRAELEKQQAGVLEKAQARADKIQGAVITIPVKAGDGGRLFGSIGTRDIAEAASAAGIDVAKEEIRMPKGAIRQVGEEEIIVHLHPDVEVGITVNAVPE</sequence>
<dbReference type="GO" id="GO:0003735">
    <property type="term" value="F:structural constituent of ribosome"/>
    <property type="evidence" value="ECO:0007669"/>
    <property type="project" value="InterPro"/>
</dbReference>
<dbReference type="PROSITE" id="PS00651">
    <property type="entry name" value="RIBOSOMAL_L9"/>
    <property type="match status" value="1"/>
</dbReference>
<comment type="similarity">
    <text evidence="1 7">Belongs to the bacterial ribosomal protein bL9 family.</text>
</comment>
<keyword evidence="3 7" id="KW-0694">RNA-binding</keyword>
<dbReference type="InterPro" id="IPR000244">
    <property type="entry name" value="Ribosomal_bL9"/>
</dbReference>
<dbReference type="Gene3D" id="3.40.5.10">
    <property type="entry name" value="Ribosomal protein L9, N-terminal domain"/>
    <property type="match status" value="1"/>
</dbReference>
<dbReference type="InterPro" id="IPR020070">
    <property type="entry name" value="Ribosomal_bL9_N"/>
</dbReference>
<keyword evidence="4 7" id="KW-0689">Ribosomal protein</keyword>
<dbReference type="InterPro" id="IPR036935">
    <property type="entry name" value="Ribosomal_bL9_N_sf"/>
</dbReference>
<gene>
    <name evidence="7" type="primary">rplI</name>
    <name evidence="10" type="ORF">BECKDK2373B_GA0170837_104217</name>
    <name evidence="9" type="ORF">BECKDK2373C_GA0170839_100717</name>
</gene>
<dbReference type="PANTHER" id="PTHR21368">
    <property type="entry name" value="50S RIBOSOMAL PROTEIN L9"/>
    <property type="match status" value="1"/>
</dbReference>
<evidence type="ECO:0000259" key="8">
    <source>
        <dbReference type="PROSITE" id="PS00651"/>
    </source>
</evidence>
<name>A0A450RXQ8_9GAMM</name>
<accession>A0A450RXQ8</accession>
<dbReference type="GO" id="GO:1990904">
    <property type="term" value="C:ribonucleoprotein complex"/>
    <property type="evidence" value="ECO:0007669"/>
    <property type="project" value="UniProtKB-KW"/>
</dbReference>
<dbReference type="GO" id="GO:0019843">
    <property type="term" value="F:rRNA binding"/>
    <property type="evidence" value="ECO:0007669"/>
    <property type="project" value="UniProtKB-UniRule"/>
</dbReference>
<evidence type="ECO:0000256" key="4">
    <source>
        <dbReference type="ARBA" id="ARBA00022980"/>
    </source>
</evidence>
<evidence type="ECO:0000256" key="6">
    <source>
        <dbReference type="ARBA" id="ARBA00035292"/>
    </source>
</evidence>
<organism evidence="9">
    <name type="scientific">Candidatus Kentrum sp. DK</name>
    <dbReference type="NCBI Taxonomy" id="2126562"/>
    <lineage>
        <taxon>Bacteria</taxon>
        <taxon>Pseudomonadati</taxon>
        <taxon>Pseudomonadota</taxon>
        <taxon>Gammaproteobacteria</taxon>
        <taxon>Candidatus Kentrum</taxon>
    </lineage>
</organism>
<evidence type="ECO:0000256" key="5">
    <source>
        <dbReference type="ARBA" id="ARBA00023274"/>
    </source>
</evidence>
<evidence type="ECO:0000256" key="1">
    <source>
        <dbReference type="ARBA" id="ARBA00010605"/>
    </source>
</evidence>
<evidence type="ECO:0000256" key="2">
    <source>
        <dbReference type="ARBA" id="ARBA00022730"/>
    </source>
</evidence>